<dbReference type="RefSeq" id="WP_123134340.1">
    <property type="nucleotide sequence ID" value="NZ_RJJE01000017.1"/>
</dbReference>
<dbReference type="PANTHER" id="PTHR32060">
    <property type="entry name" value="TAIL-SPECIFIC PROTEASE"/>
    <property type="match status" value="1"/>
</dbReference>
<name>A0A3M9MRP6_9BACT</name>
<dbReference type="Gene3D" id="3.90.226.10">
    <property type="entry name" value="2-enoyl-CoA Hydratase, Chain A, domain 1"/>
    <property type="match status" value="1"/>
</dbReference>
<dbReference type="EMBL" id="RJJE01000017">
    <property type="protein sequence ID" value="RNI27875.1"/>
    <property type="molecule type" value="Genomic_DNA"/>
</dbReference>
<accession>A0A3M9MRP6</accession>
<keyword evidence="3" id="KW-1185">Reference proteome</keyword>
<feature type="domain" description="Tail specific protease" evidence="1">
    <location>
        <begin position="139"/>
        <end position="321"/>
    </location>
</feature>
<dbReference type="PANTHER" id="PTHR32060:SF30">
    <property type="entry name" value="CARBOXY-TERMINAL PROCESSING PROTEASE CTPA"/>
    <property type="match status" value="1"/>
</dbReference>
<dbReference type="OrthoDB" id="7314861at2"/>
<dbReference type="GO" id="GO:0004175">
    <property type="term" value="F:endopeptidase activity"/>
    <property type="evidence" value="ECO:0007669"/>
    <property type="project" value="TreeGrafter"/>
</dbReference>
<evidence type="ECO:0000259" key="1">
    <source>
        <dbReference type="Pfam" id="PF03572"/>
    </source>
</evidence>
<dbReference type="AlphaFoldDB" id="A0A3M9MRP6"/>
<dbReference type="Pfam" id="PF03572">
    <property type="entry name" value="Peptidase_S41"/>
    <property type="match status" value="1"/>
</dbReference>
<reference evidence="2 3" key="1">
    <citation type="submission" date="2018-11" db="EMBL/GenBank/DDBJ databases">
        <title>Rufibacter latericius sp. nov., isolated from water in Baiyang Lake.</title>
        <authorList>
            <person name="Yang Y."/>
        </authorList>
    </citation>
    <scope>NUCLEOTIDE SEQUENCE [LARGE SCALE GENOMIC DNA]</scope>
    <source>
        <strain evidence="2 3">MCC P1</strain>
    </source>
</reference>
<organism evidence="2 3">
    <name type="scientific">Rufibacter immobilis</name>
    <dbReference type="NCBI Taxonomy" id="1348778"/>
    <lineage>
        <taxon>Bacteria</taxon>
        <taxon>Pseudomonadati</taxon>
        <taxon>Bacteroidota</taxon>
        <taxon>Cytophagia</taxon>
        <taxon>Cytophagales</taxon>
        <taxon>Hymenobacteraceae</taxon>
        <taxon>Rufibacter</taxon>
    </lineage>
</organism>
<sequence>MKIYGFCLSVFLFANSCTCDSTDNAALKPESKIKSIQIGDIPDSVANYINAALDSIQQHSIRKNHIDWTHLRTSTFHRAKGATTYQQTYPAIQEALRELGDNHSFFKTPLQHKKWHESKGKQPHKAESSIGMMLEGGFALVEVRSFSSGDQEQMLDYASRLQAKIKELDAQNPIGWIVNLSHNPGGNLWPMLAGIGPLVGEGVLGAFLTVDGACSPWMYEEGEVRVGEEVLLKVPNPYTIKDKQAPIALLVDERTASSGEAILVSFMGRPDTKSFGEPTAGLSTANKNFTLVDSAQLVLTSAVFTDRNGRIYGKKIVPDVDLSNKWYFLPGFKQSIMRSEAKDWLMKMKR</sequence>
<evidence type="ECO:0000313" key="2">
    <source>
        <dbReference type="EMBL" id="RNI27875.1"/>
    </source>
</evidence>
<dbReference type="InterPro" id="IPR029045">
    <property type="entry name" value="ClpP/crotonase-like_dom_sf"/>
</dbReference>
<dbReference type="GO" id="GO:0008236">
    <property type="term" value="F:serine-type peptidase activity"/>
    <property type="evidence" value="ECO:0007669"/>
    <property type="project" value="InterPro"/>
</dbReference>
<comment type="caution">
    <text evidence="2">The sequence shown here is derived from an EMBL/GenBank/DDBJ whole genome shotgun (WGS) entry which is preliminary data.</text>
</comment>
<dbReference type="SUPFAM" id="SSF52096">
    <property type="entry name" value="ClpP/crotonase"/>
    <property type="match status" value="1"/>
</dbReference>
<protein>
    <recommendedName>
        <fullName evidence="1">Tail specific protease domain-containing protein</fullName>
    </recommendedName>
</protein>
<dbReference type="GO" id="GO:0006508">
    <property type="term" value="P:proteolysis"/>
    <property type="evidence" value="ECO:0007669"/>
    <property type="project" value="InterPro"/>
</dbReference>
<dbReference type="Proteomes" id="UP000271010">
    <property type="component" value="Unassembled WGS sequence"/>
</dbReference>
<dbReference type="GO" id="GO:0030288">
    <property type="term" value="C:outer membrane-bounded periplasmic space"/>
    <property type="evidence" value="ECO:0007669"/>
    <property type="project" value="TreeGrafter"/>
</dbReference>
<dbReference type="GO" id="GO:0007165">
    <property type="term" value="P:signal transduction"/>
    <property type="evidence" value="ECO:0007669"/>
    <property type="project" value="TreeGrafter"/>
</dbReference>
<gene>
    <name evidence="2" type="ORF">EFA69_17430</name>
</gene>
<proteinExistence type="predicted"/>
<dbReference type="InterPro" id="IPR005151">
    <property type="entry name" value="Tail-specific_protease"/>
</dbReference>
<evidence type="ECO:0000313" key="3">
    <source>
        <dbReference type="Proteomes" id="UP000271010"/>
    </source>
</evidence>